<feature type="transmembrane region" description="Helical" evidence="1">
    <location>
        <begin position="66"/>
        <end position="88"/>
    </location>
</feature>
<sequence>MASNSMAASAPALLLLVAMALTLAPSALAQLAPAHAPSPSQAFCTPGFDSLEAFQENAKQHGDPVLFAYVYVPVLGSSTSIASLVTGIQQGQNPTLNLCVCTPNPITFIPGLSGPKVICYLGSVTV</sequence>
<name>A0A2S3GX78_9POAL</name>
<dbReference type="Proteomes" id="UP000243499">
    <property type="component" value="Chromosome 2"/>
</dbReference>
<keyword evidence="1" id="KW-1133">Transmembrane helix</keyword>
<dbReference type="Gramene" id="PAN10358">
    <property type="protein sequence ID" value="PAN10358"/>
    <property type="gene ID" value="PAHAL_2G089300"/>
</dbReference>
<gene>
    <name evidence="3" type="ORF">PAHAL_2G089300</name>
</gene>
<evidence type="ECO:0000313" key="3">
    <source>
        <dbReference type="EMBL" id="PAN10358.1"/>
    </source>
</evidence>
<evidence type="ECO:0000256" key="1">
    <source>
        <dbReference type="SAM" id="Phobius"/>
    </source>
</evidence>
<keyword evidence="1" id="KW-0472">Membrane</keyword>
<reference evidence="3" key="1">
    <citation type="submission" date="2018-04" db="EMBL/GenBank/DDBJ databases">
        <title>WGS assembly of Panicum hallii.</title>
        <authorList>
            <person name="Lovell J."/>
            <person name="Jenkins J."/>
            <person name="Lowry D."/>
            <person name="Mamidi S."/>
            <person name="Sreedasyam A."/>
            <person name="Weng X."/>
            <person name="Barry K."/>
            <person name="Bonette J."/>
            <person name="Campitelli B."/>
            <person name="Daum C."/>
            <person name="Gordon S."/>
            <person name="Gould B."/>
            <person name="Lipzen A."/>
            <person name="Macqueen A."/>
            <person name="Palacio-Mejia J."/>
            <person name="Plott C."/>
            <person name="Shakirov E."/>
            <person name="Shu S."/>
            <person name="Yoshinaga Y."/>
            <person name="Zane M."/>
            <person name="Rokhsar D."/>
            <person name="Grimwood J."/>
            <person name="Schmutz J."/>
            <person name="Juenger T."/>
        </authorList>
    </citation>
    <scope>NUCLEOTIDE SEQUENCE [LARGE SCALE GENOMIC DNA]</scope>
    <source>
        <strain evidence="3">FIL2</strain>
    </source>
</reference>
<accession>A0A2S3GX78</accession>
<feature type="signal peptide" evidence="2">
    <location>
        <begin position="1"/>
        <end position="29"/>
    </location>
</feature>
<protein>
    <submittedName>
        <fullName evidence="3">Uncharacterized protein</fullName>
    </submittedName>
</protein>
<proteinExistence type="predicted"/>
<dbReference type="AlphaFoldDB" id="A0A2S3GX78"/>
<keyword evidence="1" id="KW-0812">Transmembrane</keyword>
<organism evidence="3">
    <name type="scientific">Panicum hallii</name>
    <dbReference type="NCBI Taxonomy" id="206008"/>
    <lineage>
        <taxon>Eukaryota</taxon>
        <taxon>Viridiplantae</taxon>
        <taxon>Streptophyta</taxon>
        <taxon>Embryophyta</taxon>
        <taxon>Tracheophyta</taxon>
        <taxon>Spermatophyta</taxon>
        <taxon>Magnoliopsida</taxon>
        <taxon>Liliopsida</taxon>
        <taxon>Poales</taxon>
        <taxon>Poaceae</taxon>
        <taxon>PACMAD clade</taxon>
        <taxon>Panicoideae</taxon>
        <taxon>Panicodae</taxon>
        <taxon>Paniceae</taxon>
        <taxon>Panicinae</taxon>
        <taxon>Panicum</taxon>
        <taxon>Panicum sect. Panicum</taxon>
    </lineage>
</organism>
<evidence type="ECO:0000256" key="2">
    <source>
        <dbReference type="SAM" id="SignalP"/>
    </source>
</evidence>
<feature type="chain" id="PRO_5015584043" evidence="2">
    <location>
        <begin position="30"/>
        <end position="126"/>
    </location>
</feature>
<keyword evidence="2" id="KW-0732">Signal</keyword>
<dbReference type="EMBL" id="CM008047">
    <property type="protein sequence ID" value="PAN10358.1"/>
    <property type="molecule type" value="Genomic_DNA"/>
</dbReference>